<evidence type="ECO:0000313" key="1">
    <source>
        <dbReference type="EMBL" id="KAK7680750.1"/>
    </source>
</evidence>
<accession>A0AAW0FP37</accession>
<dbReference type="EMBL" id="JASBNA010000046">
    <property type="protein sequence ID" value="KAK7680750.1"/>
    <property type="molecule type" value="Genomic_DNA"/>
</dbReference>
<name>A0AAW0FP37_9APHY</name>
<dbReference type="Proteomes" id="UP001385951">
    <property type="component" value="Unassembled WGS sequence"/>
</dbReference>
<gene>
    <name evidence="1" type="ORF">QCA50_016058</name>
</gene>
<evidence type="ECO:0000313" key="2">
    <source>
        <dbReference type="Proteomes" id="UP001385951"/>
    </source>
</evidence>
<dbReference type="AlphaFoldDB" id="A0AAW0FP37"/>
<comment type="caution">
    <text evidence="1">The sequence shown here is derived from an EMBL/GenBank/DDBJ whole genome shotgun (WGS) entry which is preliminary data.</text>
</comment>
<keyword evidence="2" id="KW-1185">Reference proteome</keyword>
<organism evidence="1 2">
    <name type="scientific">Cerrena zonata</name>
    <dbReference type="NCBI Taxonomy" id="2478898"/>
    <lineage>
        <taxon>Eukaryota</taxon>
        <taxon>Fungi</taxon>
        <taxon>Dikarya</taxon>
        <taxon>Basidiomycota</taxon>
        <taxon>Agaricomycotina</taxon>
        <taxon>Agaricomycetes</taxon>
        <taxon>Polyporales</taxon>
        <taxon>Cerrenaceae</taxon>
        <taxon>Cerrena</taxon>
    </lineage>
</organism>
<proteinExistence type="predicted"/>
<sequence length="216" mass="23407">MDTAAGSFSEAEYAGPEGFREDLYLYNADSPWTGADIGVATTLHVTQGKYEIETHEQEEYGIDEDAIFSAQRHASISNTYEGTSLSQIVVITGQDLRTTPWVPNDSEAFISRSCQQGTDIDAGSPLVGYPIDSIPSMVPPALTHASEPISLSYRHQLKVSLDLARLALREESPIIPLPTTPHDISPSQIPLSHTTDMVTSATPSPHSVLVKLTVRS</sequence>
<reference evidence="1 2" key="1">
    <citation type="submission" date="2022-09" db="EMBL/GenBank/DDBJ databases">
        <authorList>
            <person name="Palmer J.M."/>
        </authorList>
    </citation>
    <scope>NUCLEOTIDE SEQUENCE [LARGE SCALE GENOMIC DNA]</scope>
    <source>
        <strain evidence="1 2">DSM 7382</strain>
    </source>
</reference>
<protein>
    <submittedName>
        <fullName evidence="1">Uncharacterized protein</fullName>
    </submittedName>
</protein>